<accession>A0A146MBQ9</accession>
<evidence type="ECO:0000313" key="2">
    <source>
        <dbReference type="EMBL" id="JAQ16186.1"/>
    </source>
</evidence>
<proteinExistence type="predicted"/>
<reference evidence="2" key="1">
    <citation type="journal article" date="2016" name="Gigascience">
        <title>De novo construction of an expanded transcriptome assembly for the western tarnished plant bug, Lygus hesperus.</title>
        <authorList>
            <person name="Tassone E.E."/>
            <person name="Geib S.M."/>
            <person name="Hall B."/>
            <person name="Fabrick J.A."/>
            <person name="Brent C.S."/>
            <person name="Hull J.J."/>
        </authorList>
    </citation>
    <scope>NUCLEOTIDE SEQUENCE</scope>
</reference>
<gene>
    <name evidence="2" type="ORF">g.5511</name>
</gene>
<feature type="region of interest" description="Disordered" evidence="1">
    <location>
        <begin position="159"/>
        <end position="221"/>
    </location>
</feature>
<dbReference type="EMBL" id="GDHC01002443">
    <property type="protein sequence ID" value="JAQ16186.1"/>
    <property type="molecule type" value="Transcribed_RNA"/>
</dbReference>
<feature type="compositionally biased region" description="Polar residues" evidence="1">
    <location>
        <begin position="169"/>
        <end position="186"/>
    </location>
</feature>
<evidence type="ECO:0000256" key="1">
    <source>
        <dbReference type="SAM" id="MobiDB-lite"/>
    </source>
</evidence>
<name>A0A146MBQ9_LYGHE</name>
<protein>
    <submittedName>
        <fullName evidence="2">Uncharacterized protein</fullName>
    </submittedName>
</protein>
<feature type="compositionally biased region" description="Basic residues" evidence="1">
    <location>
        <begin position="187"/>
        <end position="197"/>
    </location>
</feature>
<dbReference type="AlphaFoldDB" id="A0A146MBQ9"/>
<organism evidence="2">
    <name type="scientific">Lygus hesperus</name>
    <name type="common">Western plant bug</name>
    <dbReference type="NCBI Taxonomy" id="30085"/>
    <lineage>
        <taxon>Eukaryota</taxon>
        <taxon>Metazoa</taxon>
        <taxon>Ecdysozoa</taxon>
        <taxon>Arthropoda</taxon>
        <taxon>Hexapoda</taxon>
        <taxon>Insecta</taxon>
        <taxon>Pterygota</taxon>
        <taxon>Neoptera</taxon>
        <taxon>Paraneoptera</taxon>
        <taxon>Hemiptera</taxon>
        <taxon>Heteroptera</taxon>
        <taxon>Panheteroptera</taxon>
        <taxon>Cimicomorpha</taxon>
        <taxon>Miridae</taxon>
        <taxon>Mirini</taxon>
        <taxon>Lygus</taxon>
    </lineage>
</organism>
<sequence length="221" mass="22911">MQYTGESAEQILRFVLQDAEGMLQQNQSQLHSAMLRTFAHPLSTPLPCILLPVLRLLVWPSVTDTQVTSESHGRALGNALQTKGKAATKVALCGSAGGAGTSNLGVQNIDGTTTGDGGTTVPLTVLEPKVPTTPSGPADTVGGSSPAVATRATIATTAASQGGVGDGETVSTGNVRSYDSCTPVHSTTKKRGSKHITNKLDKPPKHTRKHTDTLDSIFSKI</sequence>